<keyword evidence="3" id="KW-0597">Phosphoprotein</keyword>
<dbReference type="Pfam" id="PF02880">
    <property type="entry name" value="PGM_PMM_III"/>
    <property type="match status" value="1"/>
</dbReference>
<gene>
    <name evidence="12" type="ORF">A3A65_00350</name>
</gene>
<keyword evidence="6" id="KW-0413">Isomerase</keyword>
<dbReference type="CDD" id="cd03089">
    <property type="entry name" value="PMM_PGM"/>
    <property type="match status" value="1"/>
</dbReference>
<name>A0A1G1W1J9_9BACT</name>
<feature type="domain" description="Alpha-D-phosphohexomutase alpha/beta/alpha" evidence="9">
    <location>
        <begin position="7"/>
        <end position="121"/>
    </location>
</feature>
<evidence type="ECO:0000256" key="3">
    <source>
        <dbReference type="ARBA" id="ARBA00022553"/>
    </source>
</evidence>
<dbReference type="InterPro" id="IPR016055">
    <property type="entry name" value="A-D-PHexomutase_a/b/a-I/II/III"/>
</dbReference>
<dbReference type="InterPro" id="IPR005845">
    <property type="entry name" value="A-D-PHexomutase_a/b/a-II"/>
</dbReference>
<protein>
    <recommendedName>
        <fullName evidence="14">Phosphomannomutase/phosphoglucomutase</fullName>
    </recommendedName>
</protein>
<dbReference type="Proteomes" id="UP000176723">
    <property type="component" value="Unassembled WGS sequence"/>
</dbReference>
<evidence type="ECO:0000256" key="7">
    <source>
        <dbReference type="RuleBase" id="RU004326"/>
    </source>
</evidence>
<dbReference type="GO" id="GO:0016868">
    <property type="term" value="F:intramolecular phosphotransferase activity"/>
    <property type="evidence" value="ECO:0007669"/>
    <property type="project" value="InterPro"/>
</dbReference>
<dbReference type="InterPro" id="IPR036900">
    <property type="entry name" value="A-D-PHexomutase_C_sf"/>
</dbReference>
<dbReference type="PROSITE" id="PS00710">
    <property type="entry name" value="PGM_PMM"/>
    <property type="match status" value="1"/>
</dbReference>
<evidence type="ECO:0000256" key="6">
    <source>
        <dbReference type="ARBA" id="ARBA00023235"/>
    </source>
</evidence>
<comment type="caution">
    <text evidence="12">The sequence shown here is derived from an EMBL/GenBank/DDBJ whole genome shotgun (WGS) entry which is preliminary data.</text>
</comment>
<evidence type="ECO:0000259" key="8">
    <source>
        <dbReference type="Pfam" id="PF00408"/>
    </source>
</evidence>
<dbReference type="GO" id="GO:0000287">
    <property type="term" value="F:magnesium ion binding"/>
    <property type="evidence" value="ECO:0007669"/>
    <property type="project" value="InterPro"/>
</dbReference>
<evidence type="ECO:0000256" key="4">
    <source>
        <dbReference type="ARBA" id="ARBA00022723"/>
    </source>
</evidence>
<keyword evidence="5 7" id="KW-0460">Magnesium</keyword>
<feature type="domain" description="Alpha-D-phosphohexomutase alpha/beta/alpha" evidence="10">
    <location>
        <begin position="156"/>
        <end position="254"/>
    </location>
</feature>
<dbReference type="InterPro" id="IPR005841">
    <property type="entry name" value="Alpha-D-phosphohexomutase_SF"/>
</dbReference>
<feature type="domain" description="Alpha-D-phosphohexomutase C-terminal" evidence="8">
    <location>
        <begin position="373"/>
        <end position="446"/>
    </location>
</feature>
<dbReference type="AlphaFoldDB" id="A0A1G1W1J9"/>
<dbReference type="EMBL" id="MHCL01000011">
    <property type="protein sequence ID" value="OGY21454.1"/>
    <property type="molecule type" value="Genomic_DNA"/>
</dbReference>
<dbReference type="InterPro" id="IPR005844">
    <property type="entry name" value="A-D-PHexomutase_a/b/a-I"/>
</dbReference>
<feature type="domain" description="Alpha-D-phosphohexomutase alpha/beta/alpha" evidence="11">
    <location>
        <begin position="261"/>
        <end position="368"/>
    </location>
</feature>
<comment type="cofactor">
    <cofactor evidence="1">
        <name>Mg(2+)</name>
        <dbReference type="ChEBI" id="CHEBI:18420"/>
    </cofactor>
</comment>
<dbReference type="PANTHER" id="PTHR43771:SF1">
    <property type="entry name" value="PHOSPHOMANNOMUTASE"/>
    <property type="match status" value="1"/>
</dbReference>
<dbReference type="Gene3D" id="3.40.120.10">
    <property type="entry name" value="Alpha-D-Glucose-1,6-Bisphosphate, subunit A, domain 3"/>
    <property type="match status" value="3"/>
</dbReference>
<dbReference type="Gene3D" id="3.30.310.50">
    <property type="entry name" value="Alpha-D-phosphohexomutase, C-terminal domain"/>
    <property type="match status" value="1"/>
</dbReference>
<evidence type="ECO:0000313" key="13">
    <source>
        <dbReference type="Proteomes" id="UP000176723"/>
    </source>
</evidence>
<proteinExistence type="inferred from homology"/>
<accession>A0A1G1W1J9</accession>
<evidence type="ECO:0000256" key="1">
    <source>
        <dbReference type="ARBA" id="ARBA00001946"/>
    </source>
</evidence>
<evidence type="ECO:0008006" key="14">
    <source>
        <dbReference type="Google" id="ProtNLM"/>
    </source>
</evidence>
<dbReference type="SUPFAM" id="SSF53738">
    <property type="entry name" value="Phosphoglucomutase, first 3 domains"/>
    <property type="match status" value="3"/>
</dbReference>
<dbReference type="InterPro" id="IPR005843">
    <property type="entry name" value="A-D-PHexomutase_C"/>
</dbReference>
<dbReference type="PANTHER" id="PTHR43771">
    <property type="entry name" value="PHOSPHOMANNOMUTASE"/>
    <property type="match status" value="1"/>
</dbReference>
<organism evidence="12 13">
    <name type="scientific">Candidatus Chisholmbacteria bacterium RIFCSPLOWO2_01_FULL_49_14</name>
    <dbReference type="NCBI Taxonomy" id="1797593"/>
    <lineage>
        <taxon>Bacteria</taxon>
        <taxon>Candidatus Chisholmiibacteriota</taxon>
    </lineage>
</organism>
<evidence type="ECO:0000259" key="10">
    <source>
        <dbReference type="Pfam" id="PF02879"/>
    </source>
</evidence>
<dbReference type="PRINTS" id="PR00509">
    <property type="entry name" value="PGMPMM"/>
</dbReference>
<evidence type="ECO:0000313" key="12">
    <source>
        <dbReference type="EMBL" id="OGY21454.1"/>
    </source>
</evidence>
<dbReference type="Pfam" id="PF02878">
    <property type="entry name" value="PGM_PMM_I"/>
    <property type="match status" value="1"/>
</dbReference>
<evidence type="ECO:0000256" key="2">
    <source>
        <dbReference type="ARBA" id="ARBA00010231"/>
    </source>
</evidence>
<dbReference type="Pfam" id="PF00408">
    <property type="entry name" value="PGM_PMM_IV"/>
    <property type="match status" value="1"/>
</dbReference>
<evidence type="ECO:0000256" key="5">
    <source>
        <dbReference type="ARBA" id="ARBA00022842"/>
    </source>
</evidence>
<evidence type="ECO:0000259" key="11">
    <source>
        <dbReference type="Pfam" id="PF02880"/>
    </source>
</evidence>
<reference evidence="12 13" key="1">
    <citation type="journal article" date="2016" name="Nat. Commun.">
        <title>Thousands of microbial genomes shed light on interconnected biogeochemical processes in an aquifer system.</title>
        <authorList>
            <person name="Anantharaman K."/>
            <person name="Brown C.T."/>
            <person name="Hug L.A."/>
            <person name="Sharon I."/>
            <person name="Castelle C.J."/>
            <person name="Probst A.J."/>
            <person name="Thomas B.C."/>
            <person name="Singh A."/>
            <person name="Wilkins M.J."/>
            <person name="Karaoz U."/>
            <person name="Brodie E.L."/>
            <person name="Williams K.H."/>
            <person name="Hubbard S.S."/>
            <person name="Banfield J.F."/>
        </authorList>
    </citation>
    <scope>NUCLEOTIDE SEQUENCE [LARGE SCALE GENOMIC DNA]</scope>
</reference>
<evidence type="ECO:0000259" key="9">
    <source>
        <dbReference type="Pfam" id="PF02878"/>
    </source>
</evidence>
<dbReference type="Pfam" id="PF02879">
    <property type="entry name" value="PGM_PMM_II"/>
    <property type="match status" value="1"/>
</dbReference>
<dbReference type="InterPro" id="IPR016066">
    <property type="entry name" value="A-D-PHexomutase_CS"/>
</dbReference>
<keyword evidence="4 7" id="KW-0479">Metal-binding</keyword>
<dbReference type="InterPro" id="IPR005846">
    <property type="entry name" value="A-D-PHexomutase_a/b/a-III"/>
</dbReference>
<dbReference type="STRING" id="1797593.A3A65_00350"/>
<dbReference type="SUPFAM" id="SSF55957">
    <property type="entry name" value="Phosphoglucomutase, C-terminal domain"/>
    <property type="match status" value="1"/>
</dbReference>
<comment type="similarity">
    <text evidence="2 7">Belongs to the phosphohexose mutase family.</text>
</comment>
<dbReference type="GO" id="GO:0005975">
    <property type="term" value="P:carbohydrate metabolic process"/>
    <property type="evidence" value="ECO:0007669"/>
    <property type="project" value="InterPro"/>
</dbReference>
<sequence length="457" mass="51449">MVIDPAIFRDYDIRAVVPDQLDEEGIRRIAQAIVYRFNPSSIQVGRDMRVSSPTLHRAFIDALVDCGVNVVDLGLTSTDMLYFAAGTYPEDMAITVSASHNPPQYNGLKMVKRHAVAISGDSGIYDIRDLSISKKTLVKPSNIRATVRRRSIMVPWMKHLMSFFDRRKMKAFNVVVDAGNGMAGHFMPSLEKHLPWKVTRLFYKLDGTFPNHVPSPIEPKNMQDLIKKVNMVKADVGMAFDGDGDRVFLVDENGKIISGTIMTAIIAENLLSKTKGETILYNAIVGRVVPEVIKRMGGKSKRVRVGHTLIKEAMRRDNALFCGEHSGHYYFRDNFFADSAIIAALLVVELMSAKGKKLSELASQYDTYPSSGEINFQVADKQAVMKNIERMFTKTARSTDWLDGVSVWFDDWWFNVRPSNTEPLLRLNVEADNEPLLRDHTDEIVDTLKELGAKEIE</sequence>